<dbReference type="Proteomes" id="UP000663881">
    <property type="component" value="Unassembled WGS sequence"/>
</dbReference>
<evidence type="ECO:0000256" key="3">
    <source>
        <dbReference type="ARBA" id="ARBA00022833"/>
    </source>
</evidence>
<proteinExistence type="predicted"/>
<evidence type="ECO:0000256" key="2">
    <source>
        <dbReference type="ARBA" id="ARBA00022723"/>
    </source>
</evidence>
<dbReference type="InterPro" id="IPR036291">
    <property type="entry name" value="NAD(P)-bd_dom_sf"/>
</dbReference>
<evidence type="ECO:0000313" key="6">
    <source>
        <dbReference type="EMBL" id="CAF4314053.1"/>
    </source>
</evidence>
<dbReference type="SUPFAM" id="SSF51735">
    <property type="entry name" value="NAD(P)-binding Rossmann-fold domains"/>
    <property type="match status" value="1"/>
</dbReference>
<keyword evidence="3" id="KW-0862">Zinc</keyword>
<comment type="caution">
    <text evidence="6">The sequence shown here is derived from an EMBL/GenBank/DDBJ whole genome shotgun (WGS) entry which is preliminary data.</text>
</comment>
<sequence length="107" mass="11886">GDGILGLYTSAALREHGFETVYCSGMRLQRSKFIDRFGAIPIYNDEILVEEANKIDVVVEVCGMPDVVNVGFRMLKPGGLYLFLGMVHPHSKLNITGEQIVRKCLTI</sequence>
<keyword evidence="2" id="KW-0479">Metal-binding</keyword>
<dbReference type="GO" id="GO:0016491">
    <property type="term" value="F:oxidoreductase activity"/>
    <property type="evidence" value="ECO:0007669"/>
    <property type="project" value="UniProtKB-KW"/>
</dbReference>
<dbReference type="InterPro" id="IPR031640">
    <property type="entry name" value="Glu_dehyd_C"/>
</dbReference>
<dbReference type="GO" id="GO:0046872">
    <property type="term" value="F:metal ion binding"/>
    <property type="evidence" value="ECO:0007669"/>
    <property type="project" value="UniProtKB-KW"/>
</dbReference>
<dbReference type="Gene3D" id="3.40.50.720">
    <property type="entry name" value="NAD(P)-binding Rossmann-like Domain"/>
    <property type="match status" value="1"/>
</dbReference>
<evidence type="ECO:0000313" key="7">
    <source>
        <dbReference type="Proteomes" id="UP000663881"/>
    </source>
</evidence>
<organism evidence="6 7">
    <name type="scientific">Adineta steineri</name>
    <dbReference type="NCBI Taxonomy" id="433720"/>
    <lineage>
        <taxon>Eukaryota</taxon>
        <taxon>Metazoa</taxon>
        <taxon>Spiralia</taxon>
        <taxon>Gnathifera</taxon>
        <taxon>Rotifera</taxon>
        <taxon>Eurotatoria</taxon>
        <taxon>Bdelloidea</taxon>
        <taxon>Adinetida</taxon>
        <taxon>Adinetidae</taxon>
        <taxon>Adineta</taxon>
    </lineage>
</organism>
<feature type="non-terminal residue" evidence="6">
    <location>
        <position position="107"/>
    </location>
</feature>
<feature type="non-terminal residue" evidence="6">
    <location>
        <position position="1"/>
    </location>
</feature>
<evidence type="ECO:0000259" key="5">
    <source>
        <dbReference type="Pfam" id="PF16912"/>
    </source>
</evidence>
<name>A0A820ISQ4_9BILA</name>
<gene>
    <name evidence="6" type="ORF">OKA104_LOCUS46886</name>
</gene>
<dbReference type="EMBL" id="CAJOAY010017737">
    <property type="protein sequence ID" value="CAF4314053.1"/>
    <property type="molecule type" value="Genomic_DNA"/>
</dbReference>
<reference evidence="6" key="1">
    <citation type="submission" date="2021-02" db="EMBL/GenBank/DDBJ databases">
        <authorList>
            <person name="Nowell W R."/>
        </authorList>
    </citation>
    <scope>NUCLEOTIDE SEQUENCE</scope>
</reference>
<feature type="domain" description="Glucose dehydrogenase C-terminal" evidence="5">
    <location>
        <begin position="1"/>
        <end position="103"/>
    </location>
</feature>
<evidence type="ECO:0000256" key="1">
    <source>
        <dbReference type="ARBA" id="ARBA00001947"/>
    </source>
</evidence>
<dbReference type="Pfam" id="PF16912">
    <property type="entry name" value="Glu_dehyd_C"/>
    <property type="match status" value="1"/>
</dbReference>
<protein>
    <recommendedName>
        <fullName evidence="5">Glucose dehydrogenase C-terminal domain-containing protein</fullName>
    </recommendedName>
</protein>
<evidence type="ECO:0000256" key="4">
    <source>
        <dbReference type="ARBA" id="ARBA00023002"/>
    </source>
</evidence>
<comment type="cofactor">
    <cofactor evidence="1">
        <name>Zn(2+)</name>
        <dbReference type="ChEBI" id="CHEBI:29105"/>
    </cofactor>
</comment>
<accession>A0A820ISQ4</accession>
<keyword evidence="4" id="KW-0560">Oxidoreductase</keyword>
<dbReference type="AlphaFoldDB" id="A0A820ISQ4"/>